<accession>A0A0A9DIN6</accession>
<reference evidence="2" key="2">
    <citation type="journal article" date="2015" name="Data Brief">
        <title>Shoot transcriptome of the giant reed, Arundo donax.</title>
        <authorList>
            <person name="Barrero R.A."/>
            <person name="Guerrero F.D."/>
            <person name="Moolhuijzen P."/>
            <person name="Goolsby J.A."/>
            <person name="Tidwell J."/>
            <person name="Bellgard S.E."/>
            <person name="Bellgard M.I."/>
        </authorList>
    </citation>
    <scope>NUCLEOTIDE SEQUENCE</scope>
    <source>
        <tissue evidence="2">Shoot tissue taken approximately 20 cm above the soil surface</tissue>
    </source>
</reference>
<proteinExistence type="predicted"/>
<sequence length="142" mass="15296">MPLQGGGKDRLARQFDKDGAMEAKAKPVGASARTTHTHSPPPPITFSCAPCVVYLDLGLGREERQGRHAASRRCLCLNPFPPLAPSQREPPASRRLCAGIVPSLLPRRSHPRQLRGGSRGSGIDAKIGEEDLLTTGRIGCRR</sequence>
<dbReference type="AlphaFoldDB" id="A0A0A9DIN6"/>
<evidence type="ECO:0000313" key="2">
    <source>
        <dbReference type="EMBL" id="JAD87646.1"/>
    </source>
</evidence>
<feature type="compositionally biased region" description="Basic and acidic residues" evidence="1">
    <location>
        <begin position="7"/>
        <end position="25"/>
    </location>
</feature>
<reference evidence="2" key="1">
    <citation type="submission" date="2014-09" db="EMBL/GenBank/DDBJ databases">
        <authorList>
            <person name="Magalhaes I.L.F."/>
            <person name="Oliveira U."/>
            <person name="Santos F.R."/>
            <person name="Vidigal T.H.D.A."/>
            <person name="Brescovit A.D."/>
            <person name="Santos A.J."/>
        </authorList>
    </citation>
    <scope>NUCLEOTIDE SEQUENCE</scope>
    <source>
        <tissue evidence="2">Shoot tissue taken approximately 20 cm above the soil surface</tissue>
    </source>
</reference>
<feature type="region of interest" description="Disordered" evidence="1">
    <location>
        <begin position="1"/>
        <end position="42"/>
    </location>
</feature>
<organism evidence="2">
    <name type="scientific">Arundo donax</name>
    <name type="common">Giant reed</name>
    <name type="synonym">Donax arundinaceus</name>
    <dbReference type="NCBI Taxonomy" id="35708"/>
    <lineage>
        <taxon>Eukaryota</taxon>
        <taxon>Viridiplantae</taxon>
        <taxon>Streptophyta</taxon>
        <taxon>Embryophyta</taxon>
        <taxon>Tracheophyta</taxon>
        <taxon>Spermatophyta</taxon>
        <taxon>Magnoliopsida</taxon>
        <taxon>Liliopsida</taxon>
        <taxon>Poales</taxon>
        <taxon>Poaceae</taxon>
        <taxon>PACMAD clade</taxon>
        <taxon>Arundinoideae</taxon>
        <taxon>Arundineae</taxon>
        <taxon>Arundo</taxon>
    </lineage>
</organism>
<name>A0A0A9DIN6_ARUDO</name>
<protein>
    <submittedName>
        <fullName evidence="2">Uncharacterized protein</fullName>
    </submittedName>
</protein>
<evidence type="ECO:0000256" key="1">
    <source>
        <dbReference type="SAM" id="MobiDB-lite"/>
    </source>
</evidence>
<dbReference type="EMBL" id="GBRH01210249">
    <property type="protein sequence ID" value="JAD87646.1"/>
    <property type="molecule type" value="Transcribed_RNA"/>
</dbReference>